<name>A0A3B4XR67_SERLL</name>
<feature type="domain" description="Plectin/eS10 N-terminal" evidence="4">
    <location>
        <begin position="3"/>
        <end position="95"/>
    </location>
</feature>
<evidence type="ECO:0000256" key="1">
    <source>
        <dbReference type="ARBA" id="ARBA00007278"/>
    </source>
</evidence>
<evidence type="ECO:0000313" key="5">
    <source>
        <dbReference type="Ensembl" id="ENSSLDP00000020790.1"/>
    </source>
</evidence>
<evidence type="ECO:0000256" key="3">
    <source>
        <dbReference type="ARBA" id="ARBA00023274"/>
    </source>
</evidence>
<reference evidence="5" key="1">
    <citation type="submission" date="2025-08" db="UniProtKB">
        <authorList>
            <consortium name="Ensembl"/>
        </authorList>
    </citation>
    <scope>IDENTIFICATION</scope>
</reference>
<dbReference type="STRING" id="1841481.ENSSLDP00000020790"/>
<comment type="similarity">
    <text evidence="1">Belongs to the eukaryotic ribosomal protein eS10 family.</text>
</comment>
<keyword evidence="6" id="KW-1185">Reference proteome</keyword>
<accession>A0A3B4XR67</accession>
<dbReference type="AlphaFoldDB" id="A0A3B4XR67"/>
<dbReference type="Gene3D" id="1.10.10.10">
    <property type="entry name" value="Winged helix-like DNA-binding domain superfamily/Winged helix DNA-binding domain"/>
    <property type="match status" value="1"/>
</dbReference>
<dbReference type="Proteomes" id="UP000261360">
    <property type="component" value="Unplaced"/>
</dbReference>
<dbReference type="Ensembl" id="ENSSLDT00000021483.1">
    <property type="protein sequence ID" value="ENSSLDP00000020790.1"/>
    <property type="gene ID" value="ENSSLDG00000016257.1"/>
</dbReference>
<evidence type="ECO:0000256" key="2">
    <source>
        <dbReference type="ARBA" id="ARBA00022980"/>
    </source>
</evidence>
<dbReference type="GO" id="GO:0022627">
    <property type="term" value="C:cytosolic small ribosomal subunit"/>
    <property type="evidence" value="ECO:0007669"/>
    <property type="project" value="TreeGrafter"/>
</dbReference>
<dbReference type="PANTHER" id="PTHR12146:SF25">
    <property type="entry name" value="PLECTIN_ES10 N-TERMINAL DOMAIN-CONTAINING PROTEIN"/>
    <property type="match status" value="1"/>
</dbReference>
<proteinExistence type="inferred from homology"/>
<dbReference type="GeneTree" id="ENSGT00940000166022"/>
<reference evidence="5" key="2">
    <citation type="submission" date="2025-09" db="UniProtKB">
        <authorList>
            <consortium name="Ensembl"/>
        </authorList>
    </citation>
    <scope>IDENTIFICATION</scope>
</reference>
<dbReference type="InterPro" id="IPR036388">
    <property type="entry name" value="WH-like_DNA-bd_sf"/>
</dbReference>
<evidence type="ECO:0000259" key="4">
    <source>
        <dbReference type="Pfam" id="PF03501"/>
    </source>
</evidence>
<dbReference type="InterPro" id="IPR005326">
    <property type="entry name" value="Plectin_eS10_N"/>
</dbReference>
<keyword evidence="2" id="KW-0689">Ribosomal protein</keyword>
<dbReference type="Pfam" id="PF03501">
    <property type="entry name" value="S10_plectin"/>
    <property type="match status" value="1"/>
</dbReference>
<evidence type="ECO:0000313" key="6">
    <source>
        <dbReference type="Proteomes" id="UP000261360"/>
    </source>
</evidence>
<dbReference type="InterPro" id="IPR037447">
    <property type="entry name" value="Ribosomal_eS10"/>
</dbReference>
<keyword evidence="3" id="KW-0687">Ribonucleoprotein</keyword>
<dbReference type="PANTHER" id="PTHR12146">
    <property type="entry name" value="40S RIBOSOMAL PROTEIN S10"/>
    <property type="match status" value="1"/>
</dbReference>
<sequence>MVMPLADLRAIYERLFRDGVIVAKNDKRPQSMHPDVMAVSNLKVIRAMASLKSKGYVRETVAWKHAYYYLNNEGAAYLRDYLHLPQDIMPATLRHVRRPASSSVQVQTVKGPASYIMKPRAGRGSQEDVIGRHIYRHKRGEAGMGVSLSLSVDQITDRDRLFVSVITLQHNVCDDP</sequence>
<organism evidence="5 6">
    <name type="scientific">Seriola lalandi dorsalis</name>
    <dbReference type="NCBI Taxonomy" id="1841481"/>
    <lineage>
        <taxon>Eukaryota</taxon>
        <taxon>Metazoa</taxon>
        <taxon>Chordata</taxon>
        <taxon>Craniata</taxon>
        <taxon>Vertebrata</taxon>
        <taxon>Euteleostomi</taxon>
        <taxon>Actinopterygii</taxon>
        <taxon>Neopterygii</taxon>
        <taxon>Teleostei</taxon>
        <taxon>Neoteleostei</taxon>
        <taxon>Acanthomorphata</taxon>
        <taxon>Carangaria</taxon>
        <taxon>Carangiformes</taxon>
        <taxon>Carangidae</taxon>
        <taxon>Seriola</taxon>
    </lineage>
</organism>
<dbReference type="GO" id="GO:0003735">
    <property type="term" value="F:structural constituent of ribosome"/>
    <property type="evidence" value="ECO:0007669"/>
    <property type="project" value="TreeGrafter"/>
</dbReference>
<dbReference type="GO" id="GO:0003723">
    <property type="term" value="F:RNA binding"/>
    <property type="evidence" value="ECO:0007669"/>
    <property type="project" value="TreeGrafter"/>
</dbReference>
<protein>
    <recommendedName>
        <fullName evidence="4">Plectin/eS10 N-terminal domain-containing protein</fullName>
    </recommendedName>
</protein>